<protein>
    <submittedName>
        <fullName evidence="2">Uncharacterized protein</fullName>
    </submittedName>
</protein>
<evidence type="ECO:0000313" key="3">
    <source>
        <dbReference type="Proteomes" id="UP000828390"/>
    </source>
</evidence>
<dbReference type="EMBL" id="JAIWYP010000002">
    <property type="protein sequence ID" value="KAH3862612.1"/>
    <property type="molecule type" value="Genomic_DNA"/>
</dbReference>
<organism evidence="2 3">
    <name type="scientific">Dreissena polymorpha</name>
    <name type="common">Zebra mussel</name>
    <name type="synonym">Mytilus polymorpha</name>
    <dbReference type="NCBI Taxonomy" id="45954"/>
    <lineage>
        <taxon>Eukaryota</taxon>
        <taxon>Metazoa</taxon>
        <taxon>Spiralia</taxon>
        <taxon>Lophotrochozoa</taxon>
        <taxon>Mollusca</taxon>
        <taxon>Bivalvia</taxon>
        <taxon>Autobranchia</taxon>
        <taxon>Heteroconchia</taxon>
        <taxon>Euheterodonta</taxon>
        <taxon>Imparidentia</taxon>
        <taxon>Neoheterodontei</taxon>
        <taxon>Myida</taxon>
        <taxon>Dreissenoidea</taxon>
        <taxon>Dreissenidae</taxon>
        <taxon>Dreissena</taxon>
    </lineage>
</organism>
<proteinExistence type="predicted"/>
<sequence length="91" mass="9759">MGEIKIEKASGDDEVLPMETEVLSVIAQEDDLSTSSVFTALDQVGLFSVVDELGQCEDTPLIKTEVISVSSDSDTEERAPVQGDPDLGWSL</sequence>
<reference evidence="2" key="2">
    <citation type="submission" date="2020-11" db="EMBL/GenBank/DDBJ databases">
        <authorList>
            <person name="McCartney M.A."/>
            <person name="Auch B."/>
            <person name="Kono T."/>
            <person name="Mallez S."/>
            <person name="Becker A."/>
            <person name="Gohl D.M."/>
            <person name="Silverstein K.A.T."/>
            <person name="Koren S."/>
            <person name="Bechman K.B."/>
            <person name="Herman A."/>
            <person name="Abrahante J.E."/>
            <person name="Garbe J."/>
        </authorList>
    </citation>
    <scope>NUCLEOTIDE SEQUENCE</scope>
    <source>
        <strain evidence="2">Duluth1</strain>
        <tissue evidence="2">Whole animal</tissue>
    </source>
</reference>
<reference evidence="2" key="1">
    <citation type="journal article" date="2019" name="bioRxiv">
        <title>The Genome of the Zebra Mussel, Dreissena polymorpha: A Resource for Invasive Species Research.</title>
        <authorList>
            <person name="McCartney M.A."/>
            <person name="Auch B."/>
            <person name="Kono T."/>
            <person name="Mallez S."/>
            <person name="Zhang Y."/>
            <person name="Obille A."/>
            <person name="Becker A."/>
            <person name="Abrahante J.E."/>
            <person name="Garbe J."/>
            <person name="Badalamenti J.P."/>
            <person name="Herman A."/>
            <person name="Mangelson H."/>
            <person name="Liachko I."/>
            <person name="Sullivan S."/>
            <person name="Sone E.D."/>
            <person name="Koren S."/>
            <person name="Silverstein K.A.T."/>
            <person name="Beckman K.B."/>
            <person name="Gohl D.M."/>
        </authorList>
    </citation>
    <scope>NUCLEOTIDE SEQUENCE</scope>
    <source>
        <strain evidence="2">Duluth1</strain>
        <tissue evidence="2">Whole animal</tissue>
    </source>
</reference>
<keyword evidence="3" id="KW-1185">Reference proteome</keyword>
<comment type="caution">
    <text evidence="2">The sequence shown here is derived from an EMBL/GenBank/DDBJ whole genome shotgun (WGS) entry which is preliminary data.</text>
</comment>
<accession>A0A9D4LPJ3</accession>
<gene>
    <name evidence="2" type="ORF">DPMN_025582</name>
</gene>
<evidence type="ECO:0000313" key="2">
    <source>
        <dbReference type="EMBL" id="KAH3862612.1"/>
    </source>
</evidence>
<evidence type="ECO:0000256" key="1">
    <source>
        <dbReference type="SAM" id="MobiDB-lite"/>
    </source>
</evidence>
<dbReference type="Proteomes" id="UP000828390">
    <property type="component" value="Unassembled WGS sequence"/>
</dbReference>
<name>A0A9D4LPJ3_DREPO</name>
<feature type="region of interest" description="Disordered" evidence="1">
    <location>
        <begin position="68"/>
        <end position="91"/>
    </location>
</feature>
<dbReference type="AlphaFoldDB" id="A0A9D4LPJ3"/>